<evidence type="ECO:0000256" key="12">
    <source>
        <dbReference type="ARBA" id="ARBA00023239"/>
    </source>
</evidence>
<dbReference type="InterPro" id="IPR004443">
    <property type="entry name" value="YjeF_N_dom"/>
</dbReference>
<comment type="cofactor">
    <cofactor evidence="18 19">
        <name>K(+)</name>
        <dbReference type="ChEBI" id="CHEBI:29103"/>
    </cofactor>
    <text evidence="18 19">Binds 1 potassium ion per subunit.</text>
</comment>
<comment type="function">
    <text evidence="14 19">Bifunctional enzyme that catalyzes the epimerization of the S- and R-forms of NAD(P)HX and the dehydration of the S-form of NAD(P)HX at the expense of ADP, which is converted to AMP. This allows the repair of both epimers of NAD(P)HX, a damaged form of NAD(P)H that is a result of enzymatic or heat-dependent hydration.</text>
</comment>
<dbReference type="EMBL" id="VUNC01000005">
    <property type="protein sequence ID" value="MST72965.1"/>
    <property type="molecule type" value="Genomic_DNA"/>
</dbReference>
<keyword evidence="12 17" id="KW-0456">Lyase</keyword>
<dbReference type="PANTHER" id="PTHR12592:SF0">
    <property type="entry name" value="ATP-DEPENDENT (S)-NAD(P)H-HYDRATE DEHYDRATASE"/>
    <property type="match status" value="1"/>
</dbReference>
<dbReference type="NCBIfam" id="TIGR00196">
    <property type="entry name" value="yjeF_cterm"/>
    <property type="match status" value="1"/>
</dbReference>
<dbReference type="PROSITE" id="PS51385">
    <property type="entry name" value="YJEF_N"/>
    <property type="match status" value="1"/>
</dbReference>
<evidence type="ECO:0000256" key="10">
    <source>
        <dbReference type="ARBA" id="ARBA00023027"/>
    </source>
</evidence>
<evidence type="ECO:0000256" key="5">
    <source>
        <dbReference type="ARBA" id="ARBA00022723"/>
    </source>
</evidence>
<dbReference type="AlphaFoldDB" id="A0A6N7XS75"/>
<feature type="binding site" evidence="17">
    <location>
        <position position="460"/>
    </location>
    <ligand>
        <name>AMP</name>
        <dbReference type="ChEBI" id="CHEBI:456215"/>
    </ligand>
</feature>
<feature type="binding site" evidence="17">
    <location>
        <position position="390"/>
    </location>
    <ligand>
        <name>(6S)-NADPHX</name>
        <dbReference type="ChEBI" id="CHEBI:64076"/>
    </ligand>
</feature>
<dbReference type="Pfam" id="PF03853">
    <property type="entry name" value="YjeF_N"/>
    <property type="match status" value="1"/>
</dbReference>
<dbReference type="EC" id="5.1.99.6" evidence="19"/>
<keyword evidence="6 17" id="KW-0547">Nucleotide-binding</keyword>
<dbReference type="NCBIfam" id="TIGR00197">
    <property type="entry name" value="yjeF_nterm"/>
    <property type="match status" value="1"/>
</dbReference>
<dbReference type="EC" id="4.2.1.136" evidence="19"/>
<dbReference type="HAMAP" id="MF_01965">
    <property type="entry name" value="NADHX_dehydratase"/>
    <property type="match status" value="1"/>
</dbReference>
<evidence type="ECO:0000256" key="17">
    <source>
        <dbReference type="HAMAP-Rule" id="MF_01965"/>
    </source>
</evidence>
<feature type="binding site" evidence="18">
    <location>
        <position position="126"/>
    </location>
    <ligand>
        <name>K(+)</name>
        <dbReference type="ChEBI" id="CHEBI:29103"/>
    </ligand>
</feature>
<proteinExistence type="inferred from homology"/>
<accession>A0A6N7XS75</accession>
<evidence type="ECO:0000256" key="2">
    <source>
        <dbReference type="ARBA" id="ARBA00000909"/>
    </source>
</evidence>
<comment type="subunit">
    <text evidence="17">Homotetramer.</text>
</comment>
<feature type="compositionally biased region" description="Basic and acidic residues" evidence="20">
    <location>
        <begin position="535"/>
        <end position="552"/>
    </location>
</feature>
<evidence type="ECO:0000313" key="24">
    <source>
        <dbReference type="Proteomes" id="UP000469325"/>
    </source>
</evidence>
<name>A0A6N7XS75_9ACTN</name>
<feature type="binding site" evidence="17">
    <location>
        <position position="333"/>
    </location>
    <ligand>
        <name>(6S)-NADPHX</name>
        <dbReference type="ChEBI" id="CHEBI:64076"/>
    </ligand>
</feature>
<sequence>MQPVLNVEDVRRVEAALTEVGVSVSELMHRAGAAAASEVARMEGADTVTVLAGLGNNGGDGWVAAENLHGKGFDVTVVTPVEPDDLRGDIARVVAKSAQDSGVKVVVGPPRETLDVLLMGSDVVVDAMLGTGFHGEPRAPFDIWIDSVNASGSHVIAVDVPSGLSAQTGLASGKYVVADLTVTMLSLKPGLLSDRGRDACGAIVVAPLAEQTERLVREADPVAWRADLDDYVDLLEPPSNAVDKFTRGSVLVVGGSSRFPGAPMMAAMAAARAGAGYVTLAVPAQIAPIVQSQMLEIPVVALPCEADGTFSLKAADLVAELAEKRSATLVGPGMRVTSGTVGIVSTLLAGKRPLVVDADALNCISRLTSNRVDDFPELLRRDAPLIMTPHRMELARLVGLQDTPPTSLTSAMEAARRIVWSDGGSEVCVVAKGSATACVSVDVAILPKPGPAALATAGSGDVLGGVIAALLARTGVENEDLPLLAAMACEMHGYAGTIAAERYGSRGVMARDIIDALGLAEDAFEEEVAFPDAAKSGREGRRDEGADGKGDE</sequence>
<keyword evidence="10 17" id="KW-0520">NAD</keyword>
<evidence type="ECO:0000256" key="7">
    <source>
        <dbReference type="ARBA" id="ARBA00022840"/>
    </source>
</evidence>
<evidence type="ECO:0000256" key="13">
    <source>
        <dbReference type="ARBA" id="ARBA00023268"/>
    </source>
</evidence>
<evidence type="ECO:0000256" key="15">
    <source>
        <dbReference type="ARBA" id="ARBA00048238"/>
    </source>
</evidence>
<dbReference type="CDD" id="cd01171">
    <property type="entry name" value="YXKO-related"/>
    <property type="match status" value="1"/>
</dbReference>
<feature type="binding site" evidence="18">
    <location>
        <position position="57"/>
    </location>
    <ligand>
        <name>K(+)</name>
        <dbReference type="ChEBI" id="CHEBI:29103"/>
    </ligand>
</feature>
<keyword evidence="7 17" id="KW-0067">ATP-binding</keyword>
<dbReference type="GO" id="GO:0046496">
    <property type="term" value="P:nicotinamide nucleotide metabolic process"/>
    <property type="evidence" value="ECO:0007669"/>
    <property type="project" value="UniProtKB-UniRule"/>
</dbReference>
<evidence type="ECO:0000256" key="19">
    <source>
        <dbReference type="PIRNR" id="PIRNR017184"/>
    </source>
</evidence>
<dbReference type="InterPro" id="IPR000631">
    <property type="entry name" value="CARKD"/>
</dbReference>
<comment type="catalytic activity">
    <reaction evidence="1 18 19">
        <text>(6R)-NADHX = (6S)-NADHX</text>
        <dbReference type="Rhea" id="RHEA:32215"/>
        <dbReference type="ChEBI" id="CHEBI:64074"/>
        <dbReference type="ChEBI" id="CHEBI:64075"/>
        <dbReference type="EC" id="5.1.99.6"/>
    </reaction>
</comment>
<keyword evidence="9 18" id="KW-0630">Potassium</keyword>
<organism evidence="23 24">
    <name type="scientific">Olsenella porci</name>
    <dbReference type="NCBI Taxonomy" id="2652279"/>
    <lineage>
        <taxon>Bacteria</taxon>
        <taxon>Bacillati</taxon>
        <taxon>Actinomycetota</taxon>
        <taxon>Coriobacteriia</taxon>
        <taxon>Coriobacteriales</taxon>
        <taxon>Atopobiaceae</taxon>
        <taxon>Olsenella</taxon>
    </lineage>
</organism>
<dbReference type="InterPro" id="IPR030677">
    <property type="entry name" value="Nnr"/>
</dbReference>
<dbReference type="GO" id="GO:0052856">
    <property type="term" value="F:NAD(P)HX epimerase activity"/>
    <property type="evidence" value="ECO:0007669"/>
    <property type="project" value="UniProtKB-UniRule"/>
</dbReference>
<dbReference type="InterPro" id="IPR029056">
    <property type="entry name" value="Ribokinase-like"/>
</dbReference>
<dbReference type="GO" id="GO:0052855">
    <property type="term" value="F:ADP-dependent NAD(P)H-hydrate dehydratase activity"/>
    <property type="evidence" value="ECO:0007669"/>
    <property type="project" value="UniProtKB-UniRule"/>
</dbReference>
<dbReference type="SUPFAM" id="SSF64153">
    <property type="entry name" value="YjeF N-terminal domain-like"/>
    <property type="match status" value="1"/>
</dbReference>
<evidence type="ECO:0000256" key="14">
    <source>
        <dbReference type="ARBA" id="ARBA00025153"/>
    </source>
</evidence>
<evidence type="ECO:0000256" key="11">
    <source>
        <dbReference type="ARBA" id="ARBA00023235"/>
    </source>
</evidence>
<feature type="region of interest" description="Disordered" evidence="20">
    <location>
        <begin position="530"/>
        <end position="552"/>
    </location>
</feature>
<keyword evidence="13" id="KW-0511">Multifunctional enzyme</keyword>
<comment type="similarity">
    <text evidence="17">Belongs to the NnrD/CARKD family.</text>
</comment>
<dbReference type="RefSeq" id="WP_154435599.1">
    <property type="nucleotide sequence ID" value="NZ_VUNC01000005.1"/>
</dbReference>
<comment type="similarity">
    <text evidence="18">Belongs to the NnrE/AIBP family.</text>
</comment>
<keyword evidence="24" id="KW-1185">Reference proteome</keyword>
<comment type="catalytic activity">
    <reaction evidence="16 17 19">
        <text>(6S)-NADPHX + ADP = AMP + phosphate + NADPH + H(+)</text>
        <dbReference type="Rhea" id="RHEA:32235"/>
        <dbReference type="ChEBI" id="CHEBI:15378"/>
        <dbReference type="ChEBI" id="CHEBI:43474"/>
        <dbReference type="ChEBI" id="CHEBI:57783"/>
        <dbReference type="ChEBI" id="CHEBI:64076"/>
        <dbReference type="ChEBI" id="CHEBI:456215"/>
        <dbReference type="ChEBI" id="CHEBI:456216"/>
        <dbReference type="EC" id="4.2.1.136"/>
    </reaction>
</comment>
<dbReference type="HAMAP" id="MF_01966">
    <property type="entry name" value="NADHX_epimerase"/>
    <property type="match status" value="1"/>
</dbReference>
<keyword evidence="11 18" id="KW-0413">Isomerase</keyword>
<comment type="cofactor">
    <cofactor evidence="17">
        <name>Mg(2+)</name>
        <dbReference type="ChEBI" id="CHEBI:18420"/>
    </cofactor>
</comment>
<dbReference type="Gene3D" id="3.40.1190.20">
    <property type="match status" value="1"/>
</dbReference>
<evidence type="ECO:0000256" key="20">
    <source>
        <dbReference type="SAM" id="MobiDB-lite"/>
    </source>
</evidence>
<keyword evidence="8 17" id="KW-0521">NADP</keyword>
<evidence type="ECO:0000256" key="3">
    <source>
        <dbReference type="ARBA" id="ARBA00006001"/>
    </source>
</evidence>
<dbReference type="PIRSF" id="PIRSF017184">
    <property type="entry name" value="Nnr"/>
    <property type="match status" value="1"/>
</dbReference>
<dbReference type="Proteomes" id="UP000469325">
    <property type="component" value="Unassembled WGS sequence"/>
</dbReference>
<evidence type="ECO:0000256" key="18">
    <source>
        <dbReference type="HAMAP-Rule" id="MF_01966"/>
    </source>
</evidence>
<evidence type="ECO:0000256" key="1">
    <source>
        <dbReference type="ARBA" id="ARBA00000013"/>
    </source>
</evidence>
<reference evidence="23 24" key="1">
    <citation type="submission" date="2019-08" db="EMBL/GenBank/DDBJ databases">
        <title>In-depth cultivation of the pig gut microbiome towards novel bacterial diversity and tailored functional studies.</title>
        <authorList>
            <person name="Wylensek D."/>
            <person name="Hitch T.C.A."/>
            <person name="Clavel T."/>
        </authorList>
    </citation>
    <scope>NUCLEOTIDE SEQUENCE [LARGE SCALE GENOMIC DNA]</scope>
    <source>
        <strain evidence="23 24">CA-Schmier-601-WT-1</strain>
    </source>
</reference>
<comment type="catalytic activity">
    <reaction evidence="2 18 19">
        <text>(6R)-NADPHX = (6S)-NADPHX</text>
        <dbReference type="Rhea" id="RHEA:32227"/>
        <dbReference type="ChEBI" id="CHEBI:64076"/>
        <dbReference type="ChEBI" id="CHEBI:64077"/>
        <dbReference type="EC" id="5.1.99.6"/>
    </reaction>
</comment>
<comment type="caution">
    <text evidence="18">Lacks conserved residue(s) required for the propagation of feature annotation.</text>
</comment>
<feature type="binding site" evidence="18">
    <location>
        <position position="162"/>
    </location>
    <ligand>
        <name>K(+)</name>
        <dbReference type="ChEBI" id="CHEBI:29103"/>
    </ligand>
</feature>
<feature type="binding site" evidence="18">
    <location>
        <begin position="56"/>
        <end position="60"/>
    </location>
    <ligand>
        <name>(6S)-NADPHX</name>
        <dbReference type="ChEBI" id="CHEBI:64076"/>
    </ligand>
</feature>
<dbReference type="SUPFAM" id="SSF53613">
    <property type="entry name" value="Ribokinase-like"/>
    <property type="match status" value="1"/>
</dbReference>
<comment type="similarity">
    <text evidence="4 19">In the C-terminal section; belongs to the NnrD/CARKD family.</text>
</comment>
<dbReference type="GO" id="GO:0110051">
    <property type="term" value="P:metabolite repair"/>
    <property type="evidence" value="ECO:0007669"/>
    <property type="project" value="TreeGrafter"/>
</dbReference>
<comment type="catalytic activity">
    <reaction evidence="15 17 19">
        <text>(6S)-NADHX + ADP = AMP + phosphate + NADH + H(+)</text>
        <dbReference type="Rhea" id="RHEA:32223"/>
        <dbReference type="ChEBI" id="CHEBI:15378"/>
        <dbReference type="ChEBI" id="CHEBI:43474"/>
        <dbReference type="ChEBI" id="CHEBI:57945"/>
        <dbReference type="ChEBI" id="CHEBI:64074"/>
        <dbReference type="ChEBI" id="CHEBI:456215"/>
        <dbReference type="ChEBI" id="CHEBI:456216"/>
        <dbReference type="EC" id="4.2.1.136"/>
    </reaction>
</comment>
<dbReference type="PROSITE" id="PS51383">
    <property type="entry name" value="YJEF_C_3"/>
    <property type="match status" value="1"/>
</dbReference>
<evidence type="ECO:0000256" key="6">
    <source>
        <dbReference type="ARBA" id="ARBA00022741"/>
    </source>
</evidence>
<feature type="domain" description="YjeF N-terminal" evidence="22">
    <location>
        <begin position="10"/>
        <end position="216"/>
    </location>
</feature>
<evidence type="ECO:0000259" key="21">
    <source>
        <dbReference type="PROSITE" id="PS51383"/>
    </source>
</evidence>
<evidence type="ECO:0000256" key="8">
    <source>
        <dbReference type="ARBA" id="ARBA00022857"/>
    </source>
</evidence>
<evidence type="ECO:0000259" key="22">
    <source>
        <dbReference type="PROSITE" id="PS51385"/>
    </source>
</evidence>
<comment type="similarity">
    <text evidence="3 19">In the N-terminal section; belongs to the NnrE/AIBP family.</text>
</comment>
<dbReference type="GO" id="GO:0046872">
    <property type="term" value="F:metal ion binding"/>
    <property type="evidence" value="ECO:0007669"/>
    <property type="project" value="UniProtKB-UniRule"/>
</dbReference>
<feature type="binding site" evidence="18">
    <location>
        <begin position="130"/>
        <end position="136"/>
    </location>
    <ligand>
        <name>(6S)-NADPHX</name>
        <dbReference type="ChEBI" id="CHEBI:64076"/>
    </ligand>
</feature>
<feature type="binding site" evidence="17">
    <location>
        <begin position="432"/>
        <end position="436"/>
    </location>
    <ligand>
        <name>AMP</name>
        <dbReference type="ChEBI" id="CHEBI:456215"/>
    </ligand>
</feature>
<dbReference type="GO" id="GO:0005524">
    <property type="term" value="F:ATP binding"/>
    <property type="evidence" value="ECO:0007669"/>
    <property type="project" value="UniProtKB-UniRule"/>
</dbReference>
<comment type="caution">
    <text evidence="23">The sequence shown here is derived from an EMBL/GenBank/DDBJ whole genome shotgun (WGS) entry which is preliminary data.</text>
</comment>
<feature type="binding site" evidence="17">
    <location>
        <position position="461"/>
    </location>
    <ligand>
        <name>(6S)-NADPHX</name>
        <dbReference type="ChEBI" id="CHEBI:64076"/>
    </ligand>
</feature>
<protein>
    <recommendedName>
        <fullName evidence="19">Bifunctional NAD(P)H-hydrate repair enzyme</fullName>
    </recommendedName>
    <alternativeName>
        <fullName evidence="19">Nicotinamide nucleotide repair protein</fullName>
    </alternativeName>
    <domain>
        <recommendedName>
            <fullName evidence="19">ADP-dependent (S)-NAD(P)H-hydrate dehydratase</fullName>
            <ecNumber evidence="19">4.2.1.136</ecNumber>
        </recommendedName>
        <alternativeName>
            <fullName evidence="19">ADP-dependent NAD(P)HX dehydratase</fullName>
        </alternativeName>
    </domain>
    <domain>
        <recommendedName>
            <fullName evidence="19">NAD(P)H-hydrate epimerase</fullName>
            <ecNumber evidence="19">5.1.99.6</ecNumber>
        </recommendedName>
    </domain>
</protein>
<evidence type="ECO:0000313" key="23">
    <source>
        <dbReference type="EMBL" id="MST72965.1"/>
    </source>
</evidence>
<dbReference type="Gene3D" id="3.40.50.10260">
    <property type="entry name" value="YjeF N-terminal domain"/>
    <property type="match status" value="1"/>
</dbReference>
<comment type="function">
    <text evidence="17">Catalyzes the dehydration of the S-form of NAD(P)HX at the expense of ADP, which is converted to AMP. Together with NAD(P)HX epimerase, which catalyzes the epimerization of the S- and R-forms, the enzyme allows the repair of both epimers of NAD(P)HX, a damaged form of NAD(P)H that is a result of enzymatic or heat-dependent hydration.</text>
</comment>
<comment type="function">
    <text evidence="18">Catalyzes the epimerization of the S- and R-forms of NAD(P)HX, a damaged form of NAD(P)H that is a result of enzymatic or heat-dependent hydration. This is a prerequisite for the S-specific NAD(P)H-hydrate dehydratase to allow the repair of both epimers of NAD(P)HX.</text>
</comment>
<dbReference type="PANTHER" id="PTHR12592">
    <property type="entry name" value="ATP-DEPENDENT (S)-NAD(P)H-HYDRATE DEHYDRATASE FAMILY MEMBER"/>
    <property type="match status" value="1"/>
</dbReference>
<keyword evidence="5 18" id="KW-0479">Metal-binding</keyword>
<feature type="binding site" evidence="18">
    <location>
        <position position="159"/>
    </location>
    <ligand>
        <name>(6S)-NADPHX</name>
        <dbReference type="ChEBI" id="CHEBI:64076"/>
    </ligand>
</feature>
<gene>
    <name evidence="17" type="primary">nnrD</name>
    <name evidence="18" type="synonym">nnrE</name>
    <name evidence="23" type="ORF">FYJ68_07570</name>
</gene>
<dbReference type="InterPro" id="IPR036652">
    <property type="entry name" value="YjeF_N_dom_sf"/>
</dbReference>
<feature type="binding site" evidence="17">
    <location>
        <position position="262"/>
    </location>
    <ligand>
        <name>(6S)-NADPHX</name>
        <dbReference type="ChEBI" id="CHEBI:64076"/>
    </ligand>
</feature>
<feature type="domain" description="YjeF C-terminal" evidence="21">
    <location>
        <begin position="227"/>
        <end position="524"/>
    </location>
</feature>
<dbReference type="Pfam" id="PF01256">
    <property type="entry name" value="Carb_kinase"/>
    <property type="match status" value="1"/>
</dbReference>
<evidence type="ECO:0000256" key="9">
    <source>
        <dbReference type="ARBA" id="ARBA00022958"/>
    </source>
</evidence>
<evidence type="ECO:0000256" key="4">
    <source>
        <dbReference type="ARBA" id="ARBA00009524"/>
    </source>
</evidence>
<evidence type="ECO:0000256" key="16">
    <source>
        <dbReference type="ARBA" id="ARBA00049209"/>
    </source>
</evidence>